<dbReference type="PROSITE" id="PS00550">
    <property type="entry name" value="HEMERYTHRINS"/>
    <property type="match status" value="1"/>
</dbReference>
<feature type="domain" description="Hemerythrin-like" evidence="5">
    <location>
        <begin position="13"/>
        <end position="129"/>
    </location>
</feature>
<dbReference type="Proteomes" id="UP000249605">
    <property type="component" value="Plasmid unnamed4"/>
</dbReference>
<evidence type="ECO:0000256" key="1">
    <source>
        <dbReference type="ARBA" id="ARBA00010587"/>
    </source>
</evidence>
<sequence>MTYVAWDESMSVGVPVLDDEHRRLLDLFNGLLESGITPANREELSSLLASLKDYVAVHFAREEAMMERCGYPELDRHLAAHRYFAGEVNKLAQDFEGGNPTMLRVDLILLLKDWFVEHIQQTDSLYKPYVGEPPSAPRSSANDFCA</sequence>
<dbReference type="CDD" id="cd12107">
    <property type="entry name" value="Hemerythrin"/>
    <property type="match status" value="1"/>
</dbReference>
<keyword evidence="3" id="KW-0479">Metal-binding</keyword>
<proteinExistence type="inferred from homology"/>
<evidence type="ECO:0000256" key="4">
    <source>
        <dbReference type="ARBA" id="ARBA00023004"/>
    </source>
</evidence>
<gene>
    <name evidence="6" type="ORF">DM194_25140</name>
</gene>
<dbReference type="NCBIfam" id="NF033749">
    <property type="entry name" value="bact_hemeryth"/>
    <property type="match status" value="1"/>
</dbReference>
<dbReference type="PANTHER" id="PTHR37164">
    <property type="entry name" value="BACTERIOHEMERYTHRIN"/>
    <property type="match status" value="1"/>
</dbReference>
<dbReference type="PANTHER" id="PTHR37164:SF1">
    <property type="entry name" value="BACTERIOHEMERYTHRIN"/>
    <property type="match status" value="1"/>
</dbReference>
<dbReference type="EMBL" id="CP029834">
    <property type="protein sequence ID" value="AWU97589.1"/>
    <property type="molecule type" value="Genomic_DNA"/>
</dbReference>
<accession>A0A2U9SK30</accession>
<dbReference type="GO" id="GO:0046872">
    <property type="term" value="F:metal ion binding"/>
    <property type="evidence" value="ECO:0007669"/>
    <property type="project" value="UniProtKB-KW"/>
</dbReference>
<name>A0A2U9SK30_9PROT</name>
<comment type="similarity">
    <text evidence="1">Belongs to the hemerythrin family.</text>
</comment>
<keyword evidence="6" id="KW-0614">Plasmid</keyword>
<dbReference type="Gene3D" id="1.20.120.50">
    <property type="entry name" value="Hemerythrin-like"/>
    <property type="match status" value="1"/>
</dbReference>
<keyword evidence="7" id="KW-1185">Reference proteome</keyword>
<dbReference type="NCBIfam" id="TIGR02481">
    <property type="entry name" value="hemeryth_dom"/>
    <property type="match status" value="1"/>
</dbReference>
<reference evidence="6 7" key="1">
    <citation type="submission" date="2018-06" db="EMBL/GenBank/DDBJ databases">
        <title>Complete genome sequencing of Azospirillum sp. M2T2B2.</title>
        <authorList>
            <person name="Heo J."/>
            <person name="Kim S.-J."/>
            <person name="Kwon S.-W."/>
            <person name="Anandham R."/>
        </authorList>
    </citation>
    <scope>NUCLEOTIDE SEQUENCE [LARGE SCALE GENOMIC DNA]</scope>
    <source>
        <strain evidence="6 7">M2T2B2</strain>
        <plasmid evidence="6 7">unnamed4</plasmid>
    </source>
</reference>
<dbReference type="InterPro" id="IPR035938">
    <property type="entry name" value="Hemerythrin-like_sf"/>
</dbReference>
<dbReference type="RefSeq" id="WP_111070392.1">
    <property type="nucleotide sequence ID" value="NZ_CP029834.1"/>
</dbReference>
<dbReference type="AlphaFoldDB" id="A0A2U9SK30"/>
<dbReference type="KEGG" id="azm:DM194_25140"/>
<evidence type="ECO:0000313" key="7">
    <source>
        <dbReference type="Proteomes" id="UP000249605"/>
    </source>
</evidence>
<evidence type="ECO:0000256" key="2">
    <source>
        <dbReference type="ARBA" id="ARBA00022621"/>
    </source>
</evidence>
<geneLocation type="plasmid" evidence="6 7">
    <name>unnamed4</name>
</geneLocation>
<dbReference type="InterPro" id="IPR012827">
    <property type="entry name" value="Hemerythrin_metal-bd"/>
</dbReference>
<dbReference type="Pfam" id="PF01814">
    <property type="entry name" value="Hemerythrin"/>
    <property type="match status" value="1"/>
</dbReference>
<evidence type="ECO:0000259" key="5">
    <source>
        <dbReference type="Pfam" id="PF01814"/>
    </source>
</evidence>
<keyword evidence="4" id="KW-0408">Iron</keyword>
<dbReference type="GO" id="GO:0005344">
    <property type="term" value="F:oxygen carrier activity"/>
    <property type="evidence" value="ECO:0007669"/>
    <property type="project" value="UniProtKB-KW"/>
</dbReference>
<dbReference type="InterPro" id="IPR050669">
    <property type="entry name" value="Hemerythrin"/>
</dbReference>
<dbReference type="OrthoDB" id="7305302at2"/>
<evidence type="ECO:0000313" key="6">
    <source>
        <dbReference type="EMBL" id="AWU97589.1"/>
    </source>
</evidence>
<organism evidence="6 7">
    <name type="scientific">Azospirillum ramasamyi</name>
    <dbReference type="NCBI Taxonomy" id="682998"/>
    <lineage>
        <taxon>Bacteria</taxon>
        <taxon>Pseudomonadati</taxon>
        <taxon>Pseudomonadota</taxon>
        <taxon>Alphaproteobacteria</taxon>
        <taxon>Rhodospirillales</taxon>
        <taxon>Azospirillaceae</taxon>
        <taxon>Azospirillum</taxon>
    </lineage>
</organism>
<keyword evidence="2" id="KW-0813">Transport</keyword>
<dbReference type="InterPro" id="IPR012312">
    <property type="entry name" value="Hemerythrin-like"/>
</dbReference>
<keyword evidence="2" id="KW-0561">Oxygen transport</keyword>
<dbReference type="InterPro" id="IPR016131">
    <property type="entry name" value="Haemerythrin_Fe_BS"/>
</dbReference>
<evidence type="ECO:0000256" key="3">
    <source>
        <dbReference type="ARBA" id="ARBA00022723"/>
    </source>
</evidence>
<protein>
    <submittedName>
        <fullName evidence="6">Hemerythrin</fullName>
    </submittedName>
</protein>
<dbReference type="SUPFAM" id="SSF47188">
    <property type="entry name" value="Hemerythrin-like"/>
    <property type="match status" value="1"/>
</dbReference>